<organism evidence="2 3">
    <name type="scientific">Chironomus riparius</name>
    <dbReference type="NCBI Taxonomy" id="315576"/>
    <lineage>
        <taxon>Eukaryota</taxon>
        <taxon>Metazoa</taxon>
        <taxon>Ecdysozoa</taxon>
        <taxon>Arthropoda</taxon>
        <taxon>Hexapoda</taxon>
        <taxon>Insecta</taxon>
        <taxon>Pterygota</taxon>
        <taxon>Neoptera</taxon>
        <taxon>Endopterygota</taxon>
        <taxon>Diptera</taxon>
        <taxon>Nematocera</taxon>
        <taxon>Chironomoidea</taxon>
        <taxon>Chironomidae</taxon>
        <taxon>Chironominae</taxon>
        <taxon>Chironomus</taxon>
    </lineage>
</organism>
<feature type="transmembrane region" description="Helical" evidence="1">
    <location>
        <begin position="375"/>
        <end position="397"/>
    </location>
</feature>
<evidence type="ECO:0000313" key="3">
    <source>
        <dbReference type="Proteomes" id="UP001153620"/>
    </source>
</evidence>
<evidence type="ECO:0000313" key="2">
    <source>
        <dbReference type="EMBL" id="CAG9800561.1"/>
    </source>
</evidence>
<dbReference type="Gene3D" id="1.20.1250.20">
    <property type="entry name" value="MFS general substrate transporter like domains"/>
    <property type="match status" value="2"/>
</dbReference>
<dbReference type="Pfam" id="PF07690">
    <property type="entry name" value="MFS_1"/>
    <property type="match status" value="1"/>
</dbReference>
<dbReference type="AlphaFoldDB" id="A0A9N9WLS7"/>
<accession>A0A9N9WLS7</accession>
<dbReference type="SUPFAM" id="SSF103473">
    <property type="entry name" value="MFS general substrate transporter"/>
    <property type="match status" value="1"/>
</dbReference>
<dbReference type="InterPro" id="IPR036259">
    <property type="entry name" value="MFS_trans_sf"/>
</dbReference>
<sequence length="435" mass="48257">MTTSKVILEPPNGGYGWIVVFGALLINMVIKAFNSVFGLLYGPFFRSINVAQSDISLVMNLSSFFGSLASIFTSAVLKSYTVRQVAVTGCFLISIGMTLSSLTVSVYQTVLAYSVIGGFGFGLLVNTSLIAVTSYFTTNKKRAVSFSLTGTGIGQILLPQIVQYLNSNFSTNDSIMIMGGLMLNGVIGALLFQPVEKHLKPRTIDETQSLTSMTPMSIDIPPAVNEDNTSFWRKFIKTMDLGLLEDSRFIILNFVLACGYAVATDFMLILTFFLKDTKKLEPSQTATCLSVLASFDLISRLTFHFITDWTSLSSRQILVIGIFCLGIIKTTMTFLTSFESILFAISIYGYFRAVVIVNQIIVLSEHCAKYYPRRFAGALGLNMAFCGISTLIFGQLFGVFRNYVSDFSYSFYLEDIFIISAMSIWLIEYLYHLRN</sequence>
<dbReference type="PANTHER" id="PTHR11360:SF229">
    <property type="entry name" value="AGAP007601-PA"/>
    <property type="match status" value="1"/>
</dbReference>
<dbReference type="InterPro" id="IPR050327">
    <property type="entry name" value="Proton-linked_MCT"/>
</dbReference>
<keyword evidence="1" id="KW-1133">Transmembrane helix</keyword>
<feature type="transmembrane region" description="Helical" evidence="1">
    <location>
        <begin position="409"/>
        <end position="431"/>
    </location>
</feature>
<keyword evidence="1" id="KW-0472">Membrane</keyword>
<feature type="transmembrane region" description="Helical" evidence="1">
    <location>
        <begin position="174"/>
        <end position="192"/>
    </location>
</feature>
<dbReference type="EMBL" id="OU895877">
    <property type="protein sequence ID" value="CAG9800561.1"/>
    <property type="molecule type" value="Genomic_DNA"/>
</dbReference>
<dbReference type="GO" id="GO:0008028">
    <property type="term" value="F:monocarboxylic acid transmembrane transporter activity"/>
    <property type="evidence" value="ECO:0007669"/>
    <property type="project" value="TreeGrafter"/>
</dbReference>
<feature type="transmembrane region" description="Helical" evidence="1">
    <location>
        <begin position="143"/>
        <end position="162"/>
    </location>
</feature>
<feature type="transmembrane region" description="Helical" evidence="1">
    <location>
        <begin position="286"/>
        <end position="305"/>
    </location>
</feature>
<keyword evidence="1" id="KW-0812">Transmembrane</keyword>
<evidence type="ECO:0008006" key="4">
    <source>
        <dbReference type="Google" id="ProtNLM"/>
    </source>
</evidence>
<feature type="transmembrane region" description="Helical" evidence="1">
    <location>
        <begin position="341"/>
        <end position="363"/>
    </location>
</feature>
<evidence type="ECO:0000256" key="1">
    <source>
        <dbReference type="SAM" id="Phobius"/>
    </source>
</evidence>
<dbReference type="PANTHER" id="PTHR11360">
    <property type="entry name" value="MONOCARBOXYLATE TRANSPORTER"/>
    <property type="match status" value="1"/>
</dbReference>
<feature type="transmembrane region" description="Helical" evidence="1">
    <location>
        <begin position="249"/>
        <end position="274"/>
    </location>
</feature>
<dbReference type="Proteomes" id="UP001153620">
    <property type="component" value="Chromosome 1"/>
</dbReference>
<protein>
    <recommendedName>
        <fullName evidence="4">Monocarboxylate transporter</fullName>
    </recommendedName>
</protein>
<dbReference type="InterPro" id="IPR011701">
    <property type="entry name" value="MFS"/>
</dbReference>
<feature type="transmembrane region" description="Helical" evidence="1">
    <location>
        <begin position="110"/>
        <end position="136"/>
    </location>
</feature>
<feature type="transmembrane region" description="Helical" evidence="1">
    <location>
        <begin position="84"/>
        <end position="104"/>
    </location>
</feature>
<proteinExistence type="predicted"/>
<name>A0A9N9WLS7_9DIPT</name>
<keyword evidence="3" id="KW-1185">Reference proteome</keyword>
<gene>
    <name evidence="2" type="ORF">CHIRRI_LOCUS3501</name>
</gene>
<dbReference type="OrthoDB" id="8055603at2759"/>
<reference evidence="2" key="1">
    <citation type="submission" date="2022-01" db="EMBL/GenBank/DDBJ databases">
        <authorList>
            <person name="King R."/>
        </authorList>
    </citation>
    <scope>NUCLEOTIDE SEQUENCE</scope>
</reference>
<feature type="transmembrane region" description="Helical" evidence="1">
    <location>
        <begin position="57"/>
        <end position="77"/>
    </location>
</feature>
<reference evidence="2" key="2">
    <citation type="submission" date="2022-10" db="EMBL/GenBank/DDBJ databases">
        <authorList>
            <consortium name="ENA_rothamsted_submissions"/>
            <consortium name="culmorum"/>
            <person name="King R."/>
        </authorList>
    </citation>
    <scope>NUCLEOTIDE SEQUENCE</scope>
</reference>
<feature type="transmembrane region" description="Helical" evidence="1">
    <location>
        <begin position="317"/>
        <end position="335"/>
    </location>
</feature>
<feature type="transmembrane region" description="Helical" evidence="1">
    <location>
        <begin position="15"/>
        <end position="37"/>
    </location>
</feature>